<comment type="caution">
    <text evidence="2">The sequence shown here is derived from an EMBL/GenBank/DDBJ whole genome shotgun (WGS) entry which is preliminary data.</text>
</comment>
<keyword evidence="1" id="KW-1133">Transmembrane helix</keyword>
<gene>
    <name evidence="2" type="ORF">K6Y31_19565</name>
</gene>
<dbReference type="RefSeq" id="WP_233054729.1">
    <property type="nucleotide sequence ID" value="NZ_JAIMJA010000028.1"/>
</dbReference>
<feature type="transmembrane region" description="Helical" evidence="1">
    <location>
        <begin position="23"/>
        <end position="48"/>
    </location>
</feature>
<dbReference type="Proteomes" id="UP001201273">
    <property type="component" value="Unassembled WGS sequence"/>
</dbReference>
<dbReference type="InterPro" id="IPR008523">
    <property type="entry name" value="DUF805"/>
</dbReference>
<evidence type="ECO:0000256" key="1">
    <source>
        <dbReference type="SAM" id="Phobius"/>
    </source>
</evidence>
<dbReference type="PANTHER" id="PTHR34980">
    <property type="entry name" value="INNER MEMBRANE PROTEIN-RELATED-RELATED"/>
    <property type="match status" value="1"/>
</dbReference>
<name>A0ABS8WFA6_9GAMM</name>
<proteinExistence type="predicted"/>
<dbReference type="EMBL" id="JAIMJA010000028">
    <property type="protein sequence ID" value="MCE2596978.1"/>
    <property type="molecule type" value="Genomic_DNA"/>
</dbReference>
<accession>A0ABS8WFA6</accession>
<sequence>MNWYKLCWAKFATFEGRARRSEYWYFQLFNIIAMFVFGIIGAIVDAAIGSPGLISGSVIGLYCIASLLPAISVTVRRLHDIGKSGWWFWVALIPGVGGIILLIFTIMDSAEANDFGANPKLATA</sequence>
<dbReference type="Pfam" id="PF05656">
    <property type="entry name" value="DUF805"/>
    <property type="match status" value="1"/>
</dbReference>
<keyword evidence="1" id="KW-0472">Membrane</keyword>
<organism evidence="2 3">
    <name type="scientific">Motilimonas cestriensis</name>
    <dbReference type="NCBI Taxonomy" id="2742685"/>
    <lineage>
        <taxon>Bacteria</taxon>
        <taxon>Pseudomonadati</taxon>
        <taxon>Pseudomonadota</taxon>
        <taxon>Gammaproteobacteria</taxon>
        <taxon>Alteromonadales</taxon>
        <taxon>Alteromonadales genera incertae sedis</taxon>
        <taxon>Motilimonas</taxon>
    </lineage>
</organism>
<evidence type="ECO:0000313" key="2">
    <source>
        <dbReference type="EMBL" id="MCE2596978.1"/>
    </source>
</evidence>
<protein>
    <submittedName>
        <fullName evidence="2">DUF805 domain-containing protein</fullName>
    </submittedName>
</protein>
<dbReference type="PANTHER" id="PTHR34980:SF2">
    <property type="entry name" value="INNER MEMBRANE PROTEIN YHAH-RELATED"/>
    <property type="match status" value="1"/>
</dbReference>
<reference evidence="2 3" key="1">
    <citation type="journal article" date="2022" name="Environ. Microbiol. Rep.">
        <title>Eco-phylogenetic analyses reveal divergent evolution of vitamin B12 metabolism in the marine bacterial family 'Psychromonadaceae'.</title>
        <authorList>
            <person name="Jin X."/>
            <person name="Yang Y."/>
            <person name="Cao H."/>
            <person name="Gao B."/>
            <person name="Zhao Z."/>
        </authorList>
    </citation>
    <scope>NUCLEOTIDE SEQUENCE [LARGE SCALE GENOMIC DNA]</scope>
    <source>
        <strain evidence="2 3">MKS20</strain>
    </source>
</reference>
<evidence type="ECO:0000313" key="3">
    <source>
        <dbReference type="Proteomes" id="UP001201273"/>
    </source>
</evidence>
<keyword evidence="3" id="KW-1185">Reference proteome</keyword>
<feature type="transmembrane region" description="Helical" evidence="1">
    <location>
        <begin position="86"/>
        <end position="107"/>
    </location>
</feature>
<keyword evidence="1" id="KW-0812">Transmembrane</keyword>
<feature type="transmembrane region" description="Helical" evidence="1">
    <location>
        <begin position="54"/>
        <end position="74"/>
    </location>
</feature>